<feature type="compositionally biased region" description="Basic and acidic residues" evidence="4">
    <location>
        <begin position="253"/>
        <end position="275"/>
    </location>
</feature>
<dbReference type="Proteomes" id="UP001063166">
    <property type="component" value="Unassembled WGS sequence"/>
</dbReference>
<keyword evidence="8" id="KW-1185">Reference proteome</keyword>
<dbReference type="AlphaFoldDB" id="A0A9P3PIN0"/>
<evidence type="ECO:0000256" key="1">
    <source>
        <dbReference type="ARBA" id="ARBA00022664"/>
    </source>
</evidence>
<sequence length="1087" mass="121690">MSESAYKIDALQGEEDYGIWKVKMADILTDAGLLEFVEGTIKPPNEDDPSYSTWLSKDRRALTAIRMRVGKGPFAYVRGAKRSKDAWEALENVYEVQGALGVVLLRRRFYGARCEEGADIEEHIRTLRGWQEELACLGKAMSEEDFSYAILTSLPDSWDSFIRGIDTTSLDNSHRLIARILEEDRRLRNRNGDTALAAKYNPNVSCYNCGKKGHVAPNCKKQKNGGGSGGNGKTDDGKSEGNSRRRRGRGGKGTKEGKDSSKSDQAHQVTDDHMRRTVVSFLKKKTDEETCAAIDKYRAHVKNQTGKDLKVIRFDNGREFVNELIREYCDKHGIKIEVTAPYSSSQNGVAERVNQPLTHARSHGQDPEEIFTGKKPDVSKLQEFGRKCWVLDERGVIGKLDPKSRQFIFTGLSDESRAWRYFNPGARRIQTSRNVIFPADITDQNESISGGIDPLTLEGESDTREQPTGQEQPENQAQPQSTETPQQPSSATTSETTTKTPPSRIPIRSTRLATLTPVNYRLLNNPAARGPREWQHHVPDTSPGDSGNLAIDEVPDFAFLAHDHEEPTSVAEALASDVWRKSMEAELDQLKRLGTFEVVDLPPDRAPIKSKWVWRVKRDGNGKFLKAKSRLVAKGFTQQPGVDYSETFAPVVRMDSLRLLLALAAAYKLKIHVVDIVGAYLNSTLQEEIYLAQPPGLGDGTKRVWRLLKTIYGLKQSGREWNKLLDSLFKSLGYARLVSDQCIYIRGTGESTVVVAVHVDDMTILALTDKLMQQVKHEISQRFGITDLGEANQIVGLHITRKPNGDIKLSQESYLSKIIQKMGLDNANPVHTPMDINVRLQKHDAEDPVDLQLRHEYQVAIGMLMWAAIATRPDIAFAVQHLSQFSQHPAQEHFTAVKRVFRYLKGTIDVGLNYSGTAFDREKIFRVFSDADWGNSPDDRRSISGYVCVASGGPVTWSSKKQPTVALSSMEAEYMALCHATREIIWLRSLVNELGLLANQPTDLITDNQSAIKFADNPVFHARSKHIDIRHHFVRERIISNEIQIYHCVSADNKADILTKPLARPTHDAKMESLGMAPNLRGSVGRT</sequence>
<evidence type="ECO:0000256" key="2">
    <source>
        <dbReference type="ARBA" id="ARBA00022884"/>
    </source>
</evidence>
<dbReference type="Gene3D" id="4.10.60.10">
    <property type="entry name" value="Zinc finger, CCHC-type"/>
    <property type="match status" value="1"/>
</dbReference>
<keyword evidence="2" id="KW-0694">RNA-binding</keyword>
<dbReference type="InterPro" id="IPR001584">
    <property type="entry name" value="Integrase_cat-core"/>
</dbReference>
<keyword evidence="3" id="KW-0863">Zinc-finger</keyword>
<feature type="domain" description="Integrase catalytic" evidence="6">
    <location>
        <begin position="269"/>
        <end position="357"/>
    </location>
</feature>
<feature type="compositionally biased region" description="Polar residues" evidence="4">
    <location>
        <begin position="466"/>
        <end position="475"/>
    </location>
</feature>
<organism evidence="7 8">
    <name type="scientific">Lyophyllum shimeji</name>
    <name type="common">Hon-shimeji</name>
    <name type="synonym">Tricholoma shimeji</name>
    <dbReference type="NCBI Taxonomy" id="47721"/>
    <lineage>
        <taxon>Eukaryota</taxon>
        <taxon>Fungi</taxon>
        <taxon>Dikarya</taxon>
        <taxon>Basidiomycota</taxon>
        <taxon>Agaricomycotina</taxon>
        <taxon>Agaricomycetes</taxon>
        <taxon>Agaricomycetidae</taxon>
        <taxon>Agaricales</taxon>
        <taxon>Tricholomatineae</taxon>
        <taxon>Lyophyllaceae</taxon>
        <taxon>Lyophyllum</taxon>
    </lineage>
</organism>
<dbReference type="PANTHER" id="PTHR11439">
    <property type="entry name" value="GAG-POL-RELATED RETROTRANSPOSON"/>
    <property type="match status" value="1"/>
</dbReference>
<evidence type="ECO:0000259" key="5">
    <source>
        <dbReference type="PROSITE" id="PS50158"/>
    </source>
</evidence>
<dbReference type="OrthoDB" id="3344688at2759"/>
<dbReference type="GO" id="GO:0003723">
    <property type="term" value="F:RNA binding"/>
    <property type="evidence" value="ECO:0007669"/>
    <property type="project" value="UniProtKB-KW"/>
</dbReference>
<dbReference type="GO" id="GO:0015074">
    <property type="term" value="P:DNA integration"/>
    <property type="evidence" value="ECO:0007669"/>
    <property type="project" value="InterPro"/>
</dbReference>
<dbReference type="Gene3D" id="3.30.420.10">
    <property type="entry name" value="Ribonuclease H-like superfamily/Ribonuclease H"/>
    <property type="match status" value="1"/>
</dbReference>
<dbReference type="CDD" id="cd09272">
    <property type="entry name" value="RNase_HI_RT_Ty1"/>
    <property type="match status" value="1"/>
</dbReference>
<evidence type="ECO:0000256" key="4">
    <source>
        <dbReference type="SAM" id="MobiDB-lite"/>
    </source>
</evidence>
<dbReference type="InterPro" id="IPR001878">
    <property type="entry name" value="Znf_CCHC"/>
</dbReference>
<dbReference type="GO" id="GO:0005634">
    <property type="term" value="C:nucleus"/>
    <property type="evidence" value="ECO:0007669"/>
    <property type="project" value="UniProtKB-ARBA"/>
</dbReference>
<accession>A0A9P3PIN0</accession>
<protein>
    <submittedName>
        <fullName evidence="7">Gag-polypeptide of LTR copia-type</fullName>
    </submittedName>
</protein>
<proteinExistence type="predicted"/>
<keyword evidence="3" id="KW-0862">Zinc</keyword>
<name>A0A9P3PIN0_LYOSH</name>
<evidence type="ECO:0000259" key="6">
    <source>
        <dbReference type="PROSITE" id="PS50994"/>
    </source>
</evidence>
<dbReference type="InterPro" id="IPR057670">
    <property type="entry name" value="SH3_retrovirus"/>
</dbReference>
<evidence type="ECO:0000256" key="3">
    <source>
        <dbReference type="PROSITE-ProRule" id="PRU00047"/>
    </source>
</evidence>
<dbReference type="SMART" id="SM00343">
    <property type="entry name" value="ZnF_C2HC"/>
    <property type="match status" value="1"/>
</dbReference>
<dbReference type="Pfam" id="PF00665">
    <property type="entry name" value="rve"/>
    <property type="match status" value="1"/>
</dbReference>
<feature type="domain" description="CCHC-type" evidence="5">
    <location>
        <begin position="206"/>
        <end position="221"/>
    </location>
</feature>
<reference evidence="7" key="1">
    <citation type="submission" date="2022-07" db="EMBL/GenBank/DDBJ databases">
        <title>The genome of Lyophyllum shimeji provides insight into the initial evolution of ectomycorrhizal fungal genome.</title>
        <authorList>
            <person name="Kobayashi Y."/>
            <person name="Shibata T."/>
            <person name="Hirakawa H."/>
            <person name="Shigenobu S."/>
            <person name="Nishiyama T."/>
            <person name="Yamada A."/>
            <person name="Hasebe M."/>
            <person name="Kawaguchi M."/>
        </authorList>
    </citation>
    <scope>NUCLEOTIDE SEQUENCE</scope>
    <source>
        <strain evidence="7">AT787</strain>
    </source>
</reference>
<dbReference type="InterPro" id="IPR013103">
    <property type="entry name" value="RVT_2"/>
</dbReference>
<dbReference type="SUPFAM" id="SSF53098">
    <property type="entry name" value="Ribonuclease H-like"/>
    <property type="match status" value="1"/>
</dbReference>
<dbReference type="InterPro" id="IPR043502">
    <property type="entry name" value="DNA/RNA_pol_sf"/>
</dbReference>
<feature type="compositionally biased region" description="Basic and acidic residues" evidence="4">
    <location>
        <begin position="233"/>
        <end position="243"/>
    </location>
</feature>
<feature type="region of interest" description="Disordered" evidence="4">
    <location>
        <begin position="440"/>
        <end position="511"/>
    </location>
</feature>
<dbReference type="InterPro" id="IPR036875">
    <property type="entry name" value="Znf_CCHC_sf"/>
</dbReference>
<dbReference type="Pfam" id="PF25597">
    <property type="entry name" value="SH3_retrovirus"/>
    <property type="match status" value="1"/>
</dbReference>
<dbReference type="PROSITE" id="PS50158">
    <property type="entry name" value="ZF_CCHC"/>
    <property type="match status" value="1"/>
</dbReference>
<gene>
    <name evidence="7" type="ORF">LshimejAT787_0311870</name>
</gene>
<feature type="region of interest" description="Disordered" evidence="4">
    <location>
        <begin position="217"/>
        <end position="275"/>
    </location>
</feature>
<dbReference type="InterPro" id="IPR012337">
    <property type="entry name" value="RNaseH-like_sf"/>
</dbReference>
<dbReference type="PANTHER" id="PTHR11439:SF440">
    <property type="entry name" value="INTEGRASE CATALYTIC DOMAIN-CONTAINING PROTEIN"/>
    <property type="match status" value="1"/>
</dbReference>
<dbReference type="InterPro" id="IPR036397">
    <property type="entry name" value="RNaseH_sf"/>
</dbReference>
<dbReference type="EMBL" id="BRPK01000003">
    <property type="protein sequence ID" value="GLB36900.1"/>
    <property type="molecule type" value="Genomic_DNA"/>
</dbReference>
<dbReference type="Pfam" id="PF14223">
    <property type="entry name" value="Retrotran_gag_2"/>
    <property type="match status" value="1"/>
</dbReference>
<dbReference type="SUPFAM" id="SSF57756">
    <property type="entry name" value="Retrovirus zinc finger-like domains"/>
    <property type="match status" value="1"/>
</dbReference>
<dbReference type="GO" id="GO:0008270">
    <property type="term" value="F:zinc ion binding"/>
    <property type="evidence" value="ECO:0007669"/>
    <property type="project" value="UniProtKB-KW"/>
</dbReference>
<dbReference type="GO" id="GO:0006397">
    <property type="term" value="P:mRNA processing"/>
    <property type="evidence" value="ECO:0007669"/>
    <property type="project" value="UniProtKB-KW"/>
</dbReference>
<feature type="compositionally biased region" description="Low complexity" evidence="4">
    <location>
        <begin position="476"/>
        <end position="502"/>
    </location>
</feature>
<keyword evidence="1" id="KW-0507">mRNA processing</keyword>
<comment type="caution">
    <text evidence="7">The sequence shown here is derived from an EMBL/GenBank/DDBJ whole genome shotgun (WGS) entry which is preliminary data.</text>
</comment>
<keyword evidence="3" id="KW-0479">Metal-binding</keyword>
<dbReference type="SUPFAM" id="SSF56672">
    <property type="entry name" value="DNA/RNA polymerases"/>
    <property type="match status" value="1"/>
</dbReference>
<evidence type="ECO:0000313" key="8">
    <source>
        <dbReference type="Proteomes" id="UP001063166"/>
    </source>
</evidence>
<dbReference type="Pfam" id="PF07727">
    <property type="entry name" value="RVT_2"/>
    <property type="match status" value="1"/>
</dbReference>
<dbReference type="PROSITE" id="PS50994">
    <property type="entry name" value="INTEGRASE"/>
    <property type="match status" value="1"/>
</dbReference>
<evidence type="ECO:0000313" key="7">
    <source>
        <dbReference type="EMBL" id="GLB36900.1"/>
    </source>
</evidence>
<dbReference type="Pfam" id="PF00098">
    <property type="entry name" value="zf-CCHC"/>
    <property type="match status" value="1"/>
</dbReference>